<dbReference type="EMBL" id="CP023406">
    <property type="protein sequence ID" value="ATD66160.1"/>
    <property type="molecule type" value="Genomic_DNA"/>
</dbReference>
<feature type="transmembrane region" description="Helical" evidence="6">
    <location>
        <begin position="279"/>
        <end position="297"/>
    </location>
</feature>
<feature type="transmembrane region" description="Helical" evidence="6">
    <location>
        <begin position="21"/>
        <end position="40"/>
    </location>
</feature>
<dbReference type="PANTHER" id="PTHR30250:SF11">
    <property type="entry name" value="O-ANTIGEN TRANSPORTER-RELATED"/>
    <property type="match status" value="1"/>
</dbReference>
<dbReference type="OrthoDB" id="103403at2"/>
<evidence type="ECO:0000256" key="5">
    <source>
        <dbReference type="ARBA" id="ARBA00023136"/>
    </source>
</evidence>
<feature type="transmembrane region" description="Helical" evidence="6">
    <location>
        <begin position="350"/>
        <end position="373"/>
    </location>
</feature>
<dbReference type="InterPro" id="IPR002797">
    <property type="entry name" value="Polysacc_synth"/>
</dbReference>
<feature type="transmembrane region" description="Helical" evidence="6">
    <location>
        <begin position="309"/>
        <end position="330"/>
    </location>
</feature>
<evidence type="ECO:0000256" key="4">
    <source>
        <dbReference type="ARBA" id="ARBA00022989"/>
    </source>
</evidence>
<evidence type="ECO:0000256" key="2">
    <source>
        <dbReference type="ARBA" id="ARBA00022475"/>
    </source>
</evidence>
<feature type="transmembrane region" description="Helical" evidence="6">
    <location>
        <begin position="133"/>
        <end position="155"/>
    </location>
</feature>
<feature type="transmembrane region" description="Helical" evidence="6">
    <location>
        <begin position="52"/>
        <end position="73"/>
    </location>
</feature>
<feature type="transmembrane region" description="Helical" evidence="6">
    <location>
        <begin position="380"/>
        <end position="399"/>
    </location>
</feature>
<sequence>MINRLRDYLARDSLGPTLAKAITGSAGIRVVGLAFGFLVGVQLARGLGAEGYGVYGLAMSIIALLTVPTEFGFPQLVTREVAAAYANEQWGRLRGVLRWATRASMTIAAFVGLCLLAWLIWNGELQGALAKALLPGIALVPVVALLSIHSAALRGTQQIIRGQFAEAALRPGLHSLLLFGVPLGLFPMTPALAMWLGVIAATVSLMVAHRLLMRAMTPKVRANEPETSSRQWWFSAIPMAMTEGMRLLQSHLLILLLGAMVSVAEVGVFRVAASTTALVAMPLTLFNIVSMPLVAKLHATQQRVQLRRMLALVSGGMVLGVLLLSLPFFIAGEQLLAFVFGREFSSGNQALVILCVAALVNALFGINAVLLNMTGHQKKVTSASAFALALLLVVSPILIKDYGMMGAAYSNLASAALWNALMWRDCQRLLGLDTGVWGFLRKSAN</sequence>
<evidence type="ECO:0000256" key="1">
    <source>
        <dbReference type="ARBA" id="ARBA00004651"/>
    </source>
</evidence>
<protein>
    <submittedName>
        <fullName evidence="7">Uncharacterized protein</fullName>
    </submittedName>
</protein>
<dbReference type="Proteomes" id="UP000218968">
    <property type="component" value="Chromosome"/>
</dbReference>
<accession>A0A290XAL7</accession>
<feature type="transmembrane region" description="Helical" evidence="6">
    <location>
        <begin position="252"/>
        <end position="273"/>
    </location>
</feature>
<feature type="transmembrane region" description="Helical" evidence="6">
    <location>
        <begin position="167"/>
        <end position="186"/>
    </location>
</feature>
<evidence type="ECO:0000313" key="7">
    <source>
        <dbReference type="EMBL" id="ATD66160.1"/>
    </source>
</evidence>
<keyword evidence="8" id="KW-1185">Reference proteome</keyword>
<reference evidence="8" key="1">
    <citation type="submission" date="2017-09" db="EMBL/GenBank/DDBJ databases">
        <title>Luteimonas liuhanmingii sp.nov., isolated from the intestinal contents of Tibetan Plateau Pika in Yushu, Qinghai Province, China.</title>
        <authorList>
            <person name="Gui Z."/>
        </authorList>
    </citation>
    <scope>NUCLEOTIDE SEQUENCE [LARGE SCALE GENOMIC DNA]</scope>
    <source>
        <strain evidence="8">100111</strain>
    </source>
</reference>
<dbReference type="AlphaFoldDB" id="A0A290XAL7"/>
<keyword evidence="4 6" id="KW-1133">Transmembrane helix</keyword>
<evidence type="ECO:0000256" key="3">
    <source>
        <dbReference type="ARBA" id="ARBA00022692"/>
    </source>
</evidence>
<feature type="transmembrane region" description="Helical" evidence="6">
    <location>
        <begin position="192"/>
        <end position="212"/>
    </location>
</feature>
<keyword evidence="2" id="KW-1003">Cell membrane</keyword>
<dbReference type="Pfam" id="PF01943">
    <property type="entry name" value="Polysacc_synt"/>
    <property type="match status" value="1"/>
</dbReference>
<keyword evidence="3 6" id="KW-0812">Transmembrane</keyword>
<proteinExistence type="predicted"/>
<dbReference type="GO" id="GO:0005886">
    <property type="term" value="C:plasma membrane"/>
    <property type="evidence" value="ECO:0007669"/>
    <property type="project" value="UniProtKB-SubCell"/>
</dbReference>
<dbReference type="KEGG" id="lum:CNR27_00745"/>
<keyword evidence="5 6" id="KW-0472">Membrane</keyword>
<dbReference type="InterPro" id="IPR050833">
    <property type="entry name" value="Poly_Biosynth_Transport"/>
</dbReference>
<organism evidence="7 8">
    <name type="scientific">Luteimonas chenhongjianii</name>
    <dbReference type="NCBI Taxonomy" id="2006110"/>
    <lineage>
        <taxon>Bacteria</taxon>
        <taxon>Pseudomonadati</taxon>
        <taxon>Pseudomonadota</taxon>
        <taxon>Gammaproteobacteria</taxon>
        <taxon>Lysobacterales</taxon>
        <taxon>Lysobacteraceae</taxon>
        <taxon>Luteimonas</taxon>
    </lineage>
</organism>
<feature type="transmembrane region" description="Helical" evidence="6">
    <location>
        <begin position="99"/>
        <end position="121"/>
    </location>
</feature>
<dbReference type="PANTHER" id="PTHR30250">
    <property type="entry name" value="PST FAMILY PREDICTED COLANIC ACID TRANSPORTER"/>
    <property type="match status" value="1"/>
</dbReference>
<evidence type="ECO:0000313" key="8">
    <source>
        <dbReference type="Proteomes" id="UP000218968"/>
    </source>
</evidence>
<evidence type="ECO:0000256" key="6">
    <source>
        <dbReference type="SAM" id="Phobius"/>
    </source>
</evidence>
<name>A0A290XAL7_9GAMM</name>
<gene>
    <name evidence="7" type="ORF">CNR27_00745</name>
</gene>
<comment type="subcellular location">
    <subcellularLocation>
        <location evidence="1">Cell membrane</location>
        <topology evidence="1">Multi-pass membrane protein</topology>
    </subcellularLocation>
</comment>